<evidence type="ECO:0000256" key="1">
    <source>
        <dbReference type="SAM" id="MobiDB-lite"/>
    </source>
</evidence>
<dbReference type="RefSeq" id="WP_021590814.1">
    <property type="nucleotide sequence ID" value="NZ_AWEY01000044.1"/>
</dbReference>
<feature type="region of interest" description="Disordered" evidence="1">
    <location>
        <begin position="354"/>
        <end position="382"/>
    </location>
</feature>
<evidence type="ECO:0000313" key="4">
    <source>
        <dbReference type="EMBL" id="ERK38172.1"/>
    </source>
</evidence>
<comment type="caution">
    <text evidence="4">The sequence shown here is derived from an EMBL/GenBank/DDBJ whole genome shotgun (WGS) entry which is preliminary data.</text>
</comment>
<dbReference type="Proteomes" id="UP000016648">
    <property type="component" value="Unassembled WGS sequence"/>
</dbReference>
<proteinExistence type="predicted"/>
<keyword evidence="5" id="KW-1185">Reference proteome</keyword>
<feature type="domain" description="BT-3987-like N-terminal" evidence="3">
    <location>
        <begin position="38"/>
        <end position="141"/>
    </location>
</feature>
<reference evidence="4 5" key="1">
    <citation type="submission" date="2013-08" db="EMBL/GenBank/DDBJ databases">
        <authorList>
            <person name="Durkin A.S."/>
            <person name="Haft D.R."/>
            <person name="McCorrison J."/>
            <person name="Torralba M."/>
            <person name="Gillis M."/>
            <person name="Haft D.H."/>
            <person name="Methe B."/>
            <person name="Sutton G."/>
            <person name="Nelson K.E."/>
        </authorList>
    </citation>
    <scope>NUCLEOTIDE SEQUENCE [LARGE SCALE GENOMIC DNA]</scope>
    <source>
        <strain evidence="4 5">F0067</strain>
    </source>
</reference>
<sequence length="382" mass="42680">MKKLFKYMPLVAAALLMTACQDNDEADFKSKAFIDGKTFTSETIIKGETTLVKSLTISTPRPAEKELNATFSVAANLVETYNQAYYAQAVMLPDTCYKVLQADVKVNRGSVTSNEAQFQFFKLAGLDRAITYVLPVTVDCRDMEMLRSAKNYYFVFRAGALINVVADMSKNYLTVKWKTPDLVTNMRQITMEALIYPREFGKLISTVMGIEGNFLMRIGDAGFPDNQIQIATGSGNFPDADSNKGLQTNRWQHVAMTYDADKEEVKVYVDGRLQSRGTLRCGSVTIKGNGTDRDFLIGKSYDDARWFEGNMSEVRVWNVVRTQEEIAASFYSVDPKSKGLVGYWKMDDNTSPNIVKDATGNGNDATANNPLSWHNVSLPEKK</sequence>
<dbReference type="PATRIC" id="fig|1115809.3.peg.2598"/>
<protein>
    <submittedName>
        <fullName evidence="4">PF08522 domain protein</fullName>
    </submittedName>
</protein>
<feature type="chain" id="PRO_5004633415" evidence="2">
    <location>
        <begin position="23"/>
        <end position="382"/>
    </location>
</feature>
<dbReference type="Gene3D" id="2.60.40.1740">
    <property type="entry name" value="hypothetical protein (bacova_03559)"/>
    <property type="match status" value="1"/>
</dbReference>
<dbReference type="Gene3D" id="2.60.120.200">
    <property type="match status" value="1"/>
</dbReference>
<gene>
    <name evidence="4" type="ORF">HMPREF9135_1108</name>
</gene>
<dbReference type="Pfam" id="PF13385">
    <property type="entry name" value="Laminin_G_3"/>
    <property type="match status" value="1"/>
</dbReference>
<dbReference type="InterPro" id="IPR013320">
    <property type="entry name" value="ConA-like_dom_sf"/>
</dbReference>
<dbReference type="InterPro" id="IPR013728">
    <property type="entry name" value="BT_3987-like_N"/>
</dbReference>
<dbReference type="PROSITE" id="PS51257">
    <property type="entry name" value="PROKAR_LIPOPROTEIN"/>
    <property type="match status" value="1"/>
</dbReference>
<dbReference type="EMBL" id="AWEY01000044">
    <property type="protein sequence ID" value="ERK38172.1"/>
    <property type="molecule type" value="Genomic_DNA"/>
</dbReference>
<dbReference type="GO" id="GO:0005975">
    <property type="term" value="P:carbohydrate metabolic process"/>
    <property type="evidence" value="ECO:0007669"/>
    <property type="project" value="UniProtKB-ARBA"/>
</dbReference>
<evidence type="ECO:0000259" key="3">
    <source>
        <dbReference type="Pfam" id="PF08522"/>
    </source>
</evidence>
<dbReference type="GO" id="GO:0004553">
    <property type="term" value="F:hydrolase activity, hydrolyzing O-glycosyl compounds"/>
    <property type="evidence" value="ECO:0007669"/>
    <property type="project" value="UniProtKB-ARBA"/>
</dbReference>
<keyword evidence="2" id="KW-0732">Signal</keyword>
<name>U2QH68_9BACT</name>
<dbReference type="AlphaFoldDB" id="U2QH68"/>
<dbReference type="Pfam" id="PF08522">
    <property type="entry name" value="BT_3987-like_N"/>
    <property type="match status" value="1"/>
</dbReference>
<evidence type="ECO:0000256" key="2">
    <source>
        <dbReference type="SAM" id="SignalP"/>
    </source>
</evidence>
<feature type="signal peptide" evidence="2">
    <location>
        <begin position="1"/>
        <end position="22"/>
    </location>
</feature>
<feature type="compositionally biased region" description="Low complexity" evidence="1">
    <location>
        <begin position="357"/>
        <end position="369"/>
    </location>
</feature>
<organism evidence="4 5">
    <name type="scientific">Segatella baroniae F0067</name>
    <dbReference type="NCBI Taxonomy" id="1115809"/>
    <lineage>
        <taxon>Bacteria</taxon>
        <taxon>Pseudomonadati</taxon>
        <taxon>Bacteroidota</taxon>
        <taxon>Bacteroidia</taxon>
        <taxon>Bacteroidales</taxon>
        <taxon>Prevotellaceae</taxon>
        <taxon>Segatella</taxon>
    </lineage>
</organism>
<evidence type="ECO:0000313" key="5">
    <source>
        <dbReference type="Proteomes" id="UP000016648"/>
    </source>
</evidence>
<dbReference type="SUPFAM" id="SSF49899">
    <property type="entry name" value="Concanavalin A-like lectins/glucanases"/>
    <property type="match status" value="1"/>
</dbReference>
<accession>U2QH68</accession>